<dbReference type="Pfam" id="PF00589">
    <property type="entry name" value="Phage_integrase"/>
    <property type="match status" value="1"/>
</dbReference>
<dbReference type="HAMAP" id="MF_01808">
    <property type="entry name" value="Recomb_XerC_XerD"/>
    <property type="match status" value="1"/>
</dbReference>
<dbReference type="PANTHER" id="PTHR30349">
    <property type="entry name" value="PHAGE INTEGRASE-RELATED"/>
    <property type="match status" value="1"/>
</dbReference>
<evidence type="ECO:0000313" key="13">
    <source>
        <dbReference type="EMBL" id="RMX07945.1"/>
    </source>
</evidence>
<dbReference type="SUPFAM" id="SSF56349">
    <property type="entry name" value="DNA breaking-rejoining enzymes"/>
    <property type="match status" value="1"/>
</dbReference>
<dbReference type="InterPro" id="IPR023009">
    <property type="entry name" value="Tyrosine_recombinase_XerC/XerD"/>
</dbReference>
<comment type="subunit">
    <text evidence="9">Forms a cyclic heterotetrameric complex composed of two molecules of XerC and two molecules of XerD.</text>
</comment>
<keyword evidence="2 9" id="KW-0963">Cytoplasm</keyword>
<organism evidence="13 14">
    <name type="scientific">Corticibacter populi</name>
    <dbReference type="NCBI Taxonomy" id="1550736"/>
    <lineage>
        <taxon>Bacteria</taxon>
        <taxon>Pseudomonadati</taxon>
        <taxon>Pseudomonadota</taxon>
        <taxon>Betaproteobacteria</taxon>
        <taxon>Burkholderiales</taxon>
        <taxon>Comamonadaceae</taxon>
        <taxon>Corticibacter</taxon>
    </lineage>
</organism>
<keyword evidence="5 9" id="KW-0229">DNA integration</keyword>
<evidence type="ECO:0000259" key="12">
    <source>
        <dbReference type="PROSITE" id="PS51900"/>
    </source>
</evidence>
<feature type="active site" evidence="9">
    <location>
        <position position="218"/>
    </location>
</feature>
<evidence type="ECO:0000256" key="2">
    <source>
        <dbReference type="ARBA" id="ARBA00022490"/>
    </source>
</evidence>
<evidence type="ECO:0000256" key="4">
    <source>
        <dbReference type="ARBA" id="ARBA00022829"/>
    </source>
</evidence>
<dbReference type="CDD" id="cd00798">
    <property type="entry name" value="INT_XerDC_C"/>
    <property type="match status" value="1"/>
</dbReference>
<keyword evidence="3 9" id="KW-0132">Cell division</keyword>
<dbReference type="GO" id="GO:0009037">
    <property type="term" value="F:tyrosine-based site-specific recombinase activity"/>
    <property type="evidence" value="ECO:0007669"/>
    <property type="project" value="UniProtKB-UniRule"/>
</dbReference>
<dbReference type="Gene3D" id="1.10.443.10">
    <property type="entry name" value="Intergrase catalytic core"/>
    <property type="match status" value="1"/>
</dbReference>
<dbReference type="PANTHER" id="PTHR30349:SF81">
    <property type="entry name" value="TYROSINE RECOMBINASE XERC"/>
    <property type="match status" value="1"/>
</dbReference>
<reference evidence="13 14" key="1">
    <citation type="submission" date="2018-10" db="EMBL/GenBank/DDBJ databases">
        <title>Draft genome of Cortibacter populi DSM10536.</title>
        <authorList>
            <person name="Bernier A.-M."/>
            <person name="Bernard K."/>
        </authorList>
    </citation>
    <scope>NUCLEOTIDE SEQUENCE [LARGE SCALE GENOMIC DNA]</scope>
    <source>
        <strain evidence="13 14">DSM 105136</strain>
    </source>
</reference>
<evidence type="ECO:0000256" key="3">
    <source>
        <dbReference type="ARBA" id="ARBA00022618"/>
    </source>
</evidence>
<proteinExistence type="inferred from homology"/>
<dbReference type="AlphaFoldDB" id="A0A3M6QY54"/>
<dbReference type="GO" id="GO:0051301">
    <property type="term" value="P:cell division"/>
    <property type="evidence" value="ECO:0007669"/>
    <property type="project" value="UniProtKB-KW"/>
</dbReference>
<comment type="similarity">
    <text evidence="9">Belongs to the 'phage' integrase family. XerC subfamily.</text>
</comment>
<dbReference type="InterPro" id="IPR002104">
    <property type="entry name" value="Integrase_catalytic"/>
</dbReference>
<keyword evidence="8 9" id="KW-0131">Cell cycle</keyword>
<evidence type="ECO:0000256" key="10">
    <source>
        <dbReference type="SAM" id="MobiDB-lite"/>
    </source>
</evidence>
<keyword evidence="6 9" id="KW-0238">DNA-binding</keyword>
<dbReference type="OrthoDB" id="9801717at2"/>
<dbReference type="InterPro" id="IPR011010">
    <property type="entry name" value="DNA_brk_join_enz"/>
</dbReference>
<protein>
    <recommendedName>
        <fullName evidence="9">Tyrosine recombinase XerC</fullName>
    </recommendedName>
</protein>
<dbReference type="Proteomes" id="UP000278006">
    <property type="component" value="Unassembled WGS sequence"/>
</dbReference>
<dbReference type="GO" id="GO:0007059">
    <property type="term" value="P:chromosome segregation"/>
    <property type="evidence" value="ECO:0007669"/>
    <property type="project" value="UniProtKB-UniRule"/>
</dbReference>
<dbReference type="InterPro" id="IPR050090">
    <property type="entry name" value="Tyrosine_recombinase_XerCD"/>
</dbReference>
<evidence type="ECO:0000256" key="1">
    <source>
        <dbReference type="ARBA" id="ARBA00004496"/>
    </source>
</evidence>
<feature type="active site" evidence="9">
    <location>
        <position position="183"/>
    </location>
</feature>
<dbReference type="InterPro" id="IPR010998">
    <property type="entry name" value="Integrase_recombinase_N"/>
</dbReference>
<dbReference type="InterPro" id="IPR013762">
    <property type="entry name" value="Integrase-like_cat_sf"/>
</dbReference>
<evidence type="ECO:0000313" key="14">
    <source>
        <dbReference type="Proteomes" id="UP000278006"/>
    </source>
</evidence>
<dbReference type="RefSeq" id="WP_122226068.1">
    <property type="nucleotide sequence ID" value="NZ_RDQO01000001.1"/>
</dbReference>
<dbReference type="EMBL" id="RDQO01000001">
    <property type="protein sequence ID" value="RMX07945.1"/>
    <property type="molecule type" value="Genomic_DNA"/>
</dbReference>
<feature type="active site" description="O-(3'-phospho-DNA)-tyrosine intermediate" evidence="9">
    <location>
        <position position="331"/>
    </location>
</feature>
<evidence type="ECO:0000256" key="6">
    <source>
        <dbReference type="ARBA" id="ARBA00023125"/>
    </source>
</evidence>
<evidence type="ECO:0000256" key="5">
    <source>
        <dbReference type="ARBA" id="ARBA00022908"/>
    </source>
</evidence>
<keyword evidence="14" id="KW-1185">Reference proteome</keyword>
<comment type="caution">
    <text evidence="13">The sequence shown here is derived from an EMBL/GenBank/DDBJ whole genome shotgun (WGS) entry which is preliminary data.</text>
</comment>
<name>A0A3M6QY54_9BURK</name>
<dbReference type="GO" id="GO:0006313">
    <property type="term" value="P:DNA transposition"/>
    <property type="evidence" value="ECO:0007669"/>
    <property type="project" value="UniProtKB-UniRule"/>
</dbReference>
<evidence type="ECO:0000256" key="7">
    <source>
        <dbReference type="ARBA" id="ARBA00023172"/>
    </source>
</evidence>
<dbReference type="PROSITE" id="PS51900">
    <property type="entry name" value="CB"/>
    <property type="match status" value="1"/>
</dbReference>
<evidence type="ECO:0000259" key="11">
    <source>
        <dbReference type="PROSITE" id="PS51898"/>
    </source>
</evidence>
<keyword evidence="4 9" id="KW-0159">Chromosome partition</keyword>
<comment type="subcellular location">
    <subcellularLocation>
        <location evidence="1 9">Cytoplasm</location>
    </subcellularLocation>
</comment>
<sequence length="382" mass="41720">MARSATSHAPADAGAVPREVVLAPVLQQYLEHVRVERRLAARTVALYTEDLRKLQDAADAEHTEVLALQPFHIRRQVAAMHSKGRSGRGIALILSGWRGFFRWAVRQGLLAANPVQDVRAPKVGRPLPKALSADDAVQLAAFRQSAETLAATPVHGSDDAAEARWLELRDAAITELLYSSGLRVAELVGLDVIGSDAAAQGGRGWIDWQDHEAQVIGKGGKRRSVPIGGPALDALLAWRAVRETHLPHLPIQPQGGAMEPALFINRRGQRLTAQSVWLRLRRRSQQAGLASTVHPHMLRHSFASHVLQSSGDLRAVQELLGHANIATTQVYTRLDFQHLAKIYDAAHPRAHLERARKPGDENPVDKKNEKKGGSGDEPRGSD</sequence>
<evidence type="ECO:0000256" key="9">
    <source>
        <dbReference type="HAMAP-Rule" id="MF_01808"/>
    </source>
</evidence>
<feature type="domain" description="Core-binding (CB)" evidence="12">
    <location>
        <begin position="20"/>
        <end position="105"/>
    </location>
</feature>
<feature type="region of interest" description="Disordered" evidence="10">
    <location>
        <begin position="351"/>
        <end position="382"/>
    </location>
</feature>
<evidence type="ECO:0000256" key="8">
    <source>
        <dbReference type="ARBA" id="ARBA00023306"/>
    </source>
</evidence>
<dbReference type="InterPro" id="IPR004107">
    <property type="entry name" value="Integrase_SAM-like_N"/>
</dbReference>
<feature type="active site" evidence="9">
    <location>
        <position position="299"/>
    </location>
</feature>
<dbReference type="GO" id="GO:0003677">
    <property type="term" value="F:DNA binding"/>
    <property type="evidence" value="ECO:0007669"/>
    <property type="project" value="UniProtKB-UniRule"/>
</dbReference>
<comment type="function">
    <text evidence="9">Site-specific tyrosine recombinase, which acts by catalyzing the cutting and rejoining of the recombining DNA molecules. The XerC-XerD complex is essential to convert dimers of the bacterial chromosome into monomers to permit their segregation at cell division. It also contributes to the segregational stability of plasmids.</text>
</comment>
<dbReference type="GO" id="GO:0005737">
    <property type="term" value="C:cytoplasm"/>
    <property type="evidence" value="ECO:0007669"/>
    <property type="project" value="UniProtKB-SubCell"/>
</dbReference>
<dbReference type="PROSITE" id="PS51898">
    <property type="entry name" value="TYR_RECOMBINASE"/>
    <property type="match status" value="1"/>
</dbReference>
<keyword evidence="7 9" id="KW-0233">DNA recombination</keyword>
<dbReference type="InterPro" id="IPR044068">
    <property type="entry name" value="CB"/>
</dbReference>
<dbReference type="Gene3D" id="1.10.150.130">
    <property type="match status" value="1"/>
</dbReference>
<feature type="domain" description="Tyr recombinase" evidence="11">
    <location>
        <begin position="126"/>
        <end position="344"/>
    </location>
</feature>
<feature type="active site" evidence="9">
    <location>
        <position position="322"/>
    </location>
</feature>
<feature type="active site" evidence="9">
    <location>
        <position position="296"/>
    </location>
</feature>
<accession>A0A3M6QY54</accession>
<dbReference type="Pfam" id="PF02899">
    <property type="entry name" value="Phage_int_SAM_1"/>
    <property type="match status" value="1"/>
</dbReference>
<gene>
    <name evidence="9" type="primary">xerC</name>
    <name evidence="13" type="ORF">D8I35_02130</name>
</gene>